<reference evidence="2" key="2">
    <citation type="journal article" date="2015" name="Data Brief">
        <title>Shoot transcriptome of the giant reed, Arundo donax.</title>
        <authorList>
            <person name="Barrero R.A."/>
            <person name="Guerrero F.D."/>
            <person name="Moolhuijzen P."/>
            <person name="Goolsby J.A."/>
            <person name="Tidwell J."/>
            <person name="Bellgard S.E."/>
            <person name="Bellgard M.I."/>
        </authorList>
    </citation>
    <scope>NUCLEOTIDE SEQUENCE</scope>
    <source>
        <tissue evidence="2">Shoot tissue taken approximately 20 cm above the soil surface</tissue>
    </source>
</reference>
<dbReference type="EMBL" id="GBRH01233224">
    <property type="protein sequence ID" value="JAD64671.1"/>
    <property type="molecule type" value="Transcribed_RNA"/>
</dbReference>
<protein>
    <submittedName>
        <fullName evidence="2">Uncharacterized protein</fullName>
    </submittedName>
</protein>
<feature type="region of interest" description="Disordered" evidence="1">
    <location>
        <begin position="1"/>
        <end position="28"/>
    </location>
</feature>
<name>A0A0A9BMU7_ARUDO</name>
<evidence type="ECO:0000256" key="1">
    <source>
        <dbReference type="SAM" id="MobiDB-lite"/>
    </source>
</evidence>
<dbReference type="AlphaFoldDB" id="A0A0A9BMU7"/>
<organism evidence="2">
    <name type="scientific">Arundo donax</name>
    <name type="common">Giant reed</name>
    <name type="synonym">Donax arundinaceus</name>
    <dbReference type="NCBI Taxonomy" id="35708"/>
    <lineage>
        <taxon>Eukaryota</taxon>
        <taxon>Viridiplantae</taxon>
        <taxon>Streptophyta</taxon>
        <taxon>Embryophyta</taxon>
        <taxon>Tracheophyta</taxon>
        <taxon>Spermatophyta</taxon>
        <taxon>Magnoliopsida</taxon>
        <taxon>Liliopsida</taxon>
        <taxon>Poales</taxon>
        <taxon>Poaceae</taxon>
        <taxon>PACMAD clade</taxon>
        <taxon>Arundinoideae</taxon>
        <taxon>Arundineae</taxon>
        <taxon>Arundo</taxon>
    </lineage>
</organism>
<reference evidence="2" key="1">
    <citation type="submission" date="2014-09" db="EMBL/GenBank/DDBJ databases">
        <authorList>
            <person name="Magalhaes I.L.F."/>
            <person name="Oliveira U."/>
            <person name="Santos F.R."/>
            <person name="Vidigal T.H.D.A."/>
            <person name="Brescovit A.D."/>
            <person name="Santos A.J."/>
        </authorList>
    </citation>
    <scope>NUCLEOTIDE SEQUENCE</scope>
    <source>
        <tissue evidence="2">Shoot tissue taken approximately 20 cm above the soil surface</tissue>
    </source>
</reference>
<proteinExistence type="predicted"/>
<accession>A0A0A9BMU7</accession>
<evidence type="ECO:0000313" key="2">
    <source>
        <dbReference type="EMBL" id="JAD64671.1"/>
    </source>
</evidence>
<sequence>MTHQEYNEIRPQSTTTRNELRKQQSRTG</sequence>